<feature type="domain" description="Beta-lactamase-related" evidence="2">
    <location>
        <begin position="43"/>
        <end position="401"/>
    </location>
</feature>
<dbReference type="PANTHER" id="PTHR43283">
    <property type="entry name" value="BETA-LACTAMASE-RELATED"/>
    <property type="match status" value="1"/>
</dbReference>
<name>A0ABV8UDZ3_9PROT</name>
<evidence type="ECO:0000259" key="2">
    <source>
        <dbReference type="Pfam" id="PF00144"/>
    </source>
</evidence>
<protein>
    <submittedName>
        <fullName evidence="3">Serine hydrolase domain-containing protein</fullName>
        <ecNumber evidence="3">3.-.-.-</ecNumber>
    </submittedName>
</protein>
<organism evidence="3 4">
    <name type="scientific">Kordiimonas lipolytica</name>
    <dbReference type="NCBI Taxonomy" id="1662421"/>
    <lineage>
        <taxon>Bacteria</taxon>
        <taxon>Pseudomonadati</taxon>
        <taxon>Pseudomonadota</taxon>
        <taxon>Alphaproteobacteria</taxon>
        <taxon>Kordiimonadales</taxon>
        <taxon>Kordiimonadaceae</taxon>
        <taxon>Kordiimonas</taxon>
    </lineage>
</organism>
<dbReference type="InterPro" id="IPR012338">
    <property type="entry name" value="Beta-lactam/transpept-like"/>
</dbReference>
<dbReference type="InterPro" id="IPR001466">
    <property type="entry name" value="Beta-lactam-related"/>
</dbReference>
<proteinExistence type="predicted"/>
<evidence type="ECO:0000313" key="4">
    <source>
        <dbReference type="Proteomes" id="UP001595776"/>
    </source>
</evidence>
<keyword evidence="4" id="KW-1185">Reference proteome</keyword>
<dbReference type="RefSeq" id="WP_068143571.1">
    <property type="nucleotide sequence ID" value="NZ_JBHSCR010000014.1"/>
</dbReference>
<dbReference type="Pfam" id="PF00144">
    <property type="entry name" value="Beta-lactamase"/>
    <property type="match status" value="1"/>
</dbReference>
<dbReference type="SUPFAM" id="SSF56601">
    <property type="entry name" value="beta-lactamase/transpeptidase-like"/>
    <property type="match status" value="1"/>
</dbReference>
<evidence type="ECO:0000313" key="3">
    <source>
        <dbReference type="EMBL" id="MFC4348912.1"/>
    </source>
</evidence>
<dbReference type="InterPro" id="IPR050789">
    <property type="entry name" value="Diverse_Enzym_Activities"/>
</dbReference>
<keyword evidence="1" id="KW-0732">Signal</keyword>
<dbReference type="EC" id="3.-.-.-" evidence="3"/>
<evidence type="ECO:0000256" key="1">
    <source>
        <dbReference type="SAM" id="SignalP"/>
    </source>
</evidence>
<feature type="signal peptide" evidence="1">
    <location>
        <begin position="1"/>
        <end position="21"/>
    </location>
</feature>
<gene>
    <name evidence="3" type="ORF">ACFO5Q_13750</name>
</gene>
<dbReference type="EMBL" id="JBHSCR010000014">
    <property type="protein sequence ID" value="MFC4348912.1"/>
    <property type="molecule type" value="Genomic_DNA"/>
</dbReference>
<feature type="chain" id="PRO_5046831388" evidence="1">
    <location>
        <begin position="22"/>
        <end position="430"/>
    </location>
</feature>
<dbReference type="Proteomes" id="UP001595776">
    <property type="component" value="Unassembled WGS sequence"/>
</dbReference>
<dbReference type="GO" id="GO:0016787">
    <property type="term" value="F:hydrolase activity"/>
    <property type="evidence" value="ECO:0007669"/>
    <property type="project" value="UniProtKB-KW"/>
</dbReference>
<keyword evidence="3" id="KW-0378">Hydrolase</keyword>
<dbReference type="Gene3D" id="3.40.710.10">
    <property type="entry name" value="DD-peptidase/beta-lactamase superfamily"/>
    <property type="match status" value="1"/>
</dbReference>
<dbReference type="PANTHER" id="PTHR43283:SF3">
    <property type="entry name" value="BETA-LACTAMASE FAMILY PROTEIN (AFU_ORTHOLOGUE AFUA_5G07500)"/>
    <property type="match status" value="1"/>
</dbReference>
<sequence>MNKLRLIALLFVAWSVMPTEAADMPTAAPEDVGLSATVLDDMTRHFDAYVREGKLTGLTTLVARHGKVVHFKAYGDRKLASDVALGKNDIFRIYSMTKPVTGVALMMLYEEGRFSLDDPVGAYLPEFAGARVFKSEREDGTVETVPAKREITIRDLMRHTAGLTYGLFADTPVDKLYQKNGVLESGLSAKEWISRLARQPLLYQPGDKWVYSFAVDVQGRLIEVLSGQPLDQYFEERIFAPLGMKDTGFYITDRQAERLVDMVKPDKDKGLTVIVDPYFPDYTKKPSSFSGGGGLVSTTVDYWRFAQMLANGGELDGVRILKGETIRLMATDQLPAPAAASWGGDRGLGFGLDFAVVKNVQKYGGYGSEGLYYWSGMANTNFWVDPKEDLVVVMMTNLQPYGALPLKEDLHKYVYEALGQTGGANAAQAR</sequence>
<comment type="caution">
    <text evidence="3">The sequence shown here is derived from an EMBL/GenBank/DDBJ whole genome shotgun (WGS) entry which is preliminary data.</text>
</comment>
<reference evidence="4" key="1">
    <citation type="journal article" date="2019" name="Int. J. Syst. Evol. Microbiol.">
        <title>The Global Catalogue of Microorganisms (GCM) 10K type strain sequencing project: providing services to taxonomists for standard genome sequencing and annotation.</title>
        <authorList>
            <consortium name="The Broad Institute Genomics Platform"/>
            <consortium name="The Broad Institute Genome Sequencing Center for Infectious Disease"/>
            <person name="Wu L."/>
            <person name="Ma J."/>
        </authorList>
    </citation>
    <scope>NUCLEOTIDE SEQUENCE [LARGE SCALE GENOMIC DNA]</scope>
    <source>
        <strain evidence="4">CGMCC 1.15304</strain>
    </source>
</reference>
<accession>A0ABV8UDZ3</accession>